<evidence type="ECO:0000259" key="3">
    <source>
        <dbReference type="Pfam" id="PF23598"/>
    </source>
</evidence>
<dbReference type="Proteomes" id="UP000019116">
    <property type="component" value="Chromosome 6B"/>
</dbReference>
<reference evidence="4" key="2">
    <citation type="submission" date="2018-10" db="UniProtKB">
        <authorList>
            <consortium name="EnsemblPlants"/>
        </authorList>
    </citation>
    <scope>IDENTIFICATION</scope>
</reference>
<evidence type="ECO:0000313" key="4">
    <source>
        <dbReference type="EnsemblPlants" id="TraesCS6B02G468000.1"/>
    </source>
</evidence>
<dbReference type="InterPro" id="IPR032675">
    <property type="entry name" value="LRR_dom_sf"/>
</dbReference>
<dbReference type="EnsemblPlants" id="TraesCS6B02G468000.1">
    <property type="protein sequence ID" value="TraesCS6B02G468000.1"/>
    <property type="gene ID" value="TraesCS6B02G468000"/>
</dbReference>
<dbReference type="GeneID" id="123139829"/>
<protein>
    <submittedName>
        <fullName evidence="4">Uncharacterized protein</fullName>
    </submittedName>
</protein>
<evidence type="ECO:0000256" key="1">
    <source>
        <dbReference type="ARBA" id="ARBA00022737"/>
    </source>
</evidence>
<feature type="domain" description="NB-ARC" evidence="2">
    <location>
        <begin position="209"/>
        <end position="370"/>
    </location>
</feature>
<evidence type="ECO:0000259" key="2">
    <source>
        <dbReference type="Pfam" id="PF00931"/>
    </source>
</evidence>
<dbReference type="SUPFAM" id="SSF52058">
    <property type="entry name" value="L domain-like"/>
    <property type="match status" value="1"/>
</dbReference>
<dbReference type="InterPro" id="IPR055414">
    <property type="entry name" value="LRR_R13L4/SHOC2-like"/>
</dbReference>
<dbReference type="PANTHER" id="PTHR23155:SF1227">
    <property type="entry name" value="OS11G0462500 PROTEIN"/>
    <property type="match status" value="1"/>
</dbReference>
<keyword evidence="1" id="KW-0677">Repeat</keyword>
<dbReference type="GO" id="GO:0006952">
    <property type="term" value="P:defense response"/>
    <property type="evidence" value="ECO:0007669"/>
    <property type="project" value="UniProtKB-KW"/>
</dbReference>
<dbReference type="Pfam" id="PF00931">
    <property type="entry name" value="NB-ARC"/>
    <property type="match status" value="1"/>
</dbReference>
<name>A0A3B6PTI1_WHEAT</name>
<proteinExistence type="predicted"/>
<dbReference type="PANTHER" id="PTHR23155">
    <property type="entry name" value="DISEASE RESISTANCE PROTEIN RP"/>
    <property type="match status" value="1"/>
</dbReference>
<dbReference type="Gene3D" id="3.40.50.300">
    <property type="entry name" value="P-loop containing nucleotide triphosphate hydrolases"/>
    <property type="match status" value="1"/>
</dbReference>
<dbReference type="InterPro" id="IPR027417">
    <property type="entry name" value="P-loop_NTPase"/>
</dbReference>
<feature type="domain" description="Disease resistance R13L4/SHOC-2-like LRR" evidence="3">
    <location>
        <begin position="601"/>
        <end position="958"/>
    </location>
</feature>
<organism evidence="4">
    <name type="scientific">Triticum aestivum</name>
    <name type="common">Wheat</name>
    <dbReference type="NCBI Taxonomy" id="4565"/>
    <lineage>
        <taxon>Eukaryota</taxon>
        <taxon>Viridiplantae</taxon>
        <taxon>Streptophyta</taxon>
        <taxon>Embryophyta</taxon>
        <taxon>Tracheophyta</taxon>
        <taxon>Spermatophyta</taxon>
        <taxon>Magnoliopsida</taxon>
        <taxon>Liliopsida</taxon>
        <taxon>Poales</taxon>
        <taxon>Poaceae</taxon>
        <taxon>BOP clade</taxon>
        <taxon>Pooideae</taxon>
        <taxon>Triticodae</taxon>
        <taxon>Triticeae</taxon>
        <taxon>Triticinae</taxon>
        <taxon>Triticum</taxon>
    </lineage>
</organism>
<dbReference type="Gramene" id="TraesCS6B03G1300200.1">
    <property type="protein sequence ID" value="TraesCS6B03G1300200.1.CDS"/>
    <property type="gene ID" value="TraesCS6B03G1300200"/>
</dbReference>
<dbReference type="Pfam" id="PF23598">
    <property type="entry name" value="LRR_14"/>
    <property type="match status" value="1"/>
</dbReference>
<dbReference type="OrthoDB" id="655162at2759"/>
<dbReference type="RefSeq" id="XP_044415466.1">
    <property type="nucleotide sequence ID" value="XM_044559531.1"/>
</dbReference>
<dbReference type="GO" id="GO:0051707">
    <property type="term" value="P:response to other organism"/>
    <property type="evidence" value="ECO:0007669"/>
    <property type="project" value="UniProtKB-ARBA"/>
</dbReference>
<dbReference type="Gramene" id="TraesCS6B02G468000.1">
    <property type="protein sequence ID" value="TraesCS6B02G468000.1"/>
    <property type="gene ID" value="TraesCS6B02G468000"/>
</dbReference>
<evidence type="ECO:0000313" key="5">
    <source>
        <dbReference type="Proteomes" id="UP000019116"/>
    </source>
</evidence>
<keyword evidence="5" id="KW-1185">Reference proteome</keyword>
<dbReference type="InterPro" id="IPR044974">
    <property type="entry name" value="Disease_R_plants"/>
</dbReference>
<dbReference type="InterPro" id="IPR002182">
    <property type="entry name" value="NB-ARC"/>
</dbReference>
<gene>
    <name evidence="4" type="primary">LOC123139829</name>
</gene>
<reference evidence="4" key="1">
    <citation type="submission" date="2018-08" db="EMBL/GenBank/DDBJ databases">
        <authorList>
            <person name="Rossello M."/>
        </authorList>
    </citation>
    <scope>NUCLEOTIDE SEQUENCE [LARGE SCALE GENOMIC DNA]</scope>
    <source>
        <strain evidence="4">cv. Chinese Spring</strain>
    </source>
</reference>
<dbReference type="PRINTS" id="PR00364">
    <property type="entry name" value="DISEASERSIST"/>
</dbReference>
<dbReference type="Gene3D" id="3.80.10.10">
    <property type="entry name" value="Ribonuclease Inhibitor"/>
    <property type="match status" value="1"/>
</dbReference>
<accession>A0A3B6PTI1</accession>
<dbReference type="SMR" id="A0A3B6PTI1"/>
<sequence>MAAEAAAISAAVRSGSAIILGSLNTKVRKDKELRRALGINKEWIKTEMELLSLQVGAGHGLSEEEENGRSEAWQVWAQKVRELRYQIEDCIVSYEGRVSCRWDAPWYRRKLHPAMTLPTRTRYANRFAKLRERVVGLVQQRDAHVQSTTPANAAYDYEATIYTKPKNVEGIDKPKNALLELLDLKAVQPEVVQPRSEIVEVADRQAHAHHKLKVISIVGFAGLGKTTLAESVFHSSDITQRFTRRAWVAASSHGKTRDLLVDIINQFNLAETINTNALQPQHILAEHLNACLQNGPRYFVVIDDLQTEPREWDALKSAFPTRGAHGRIIVTTRNQSMATRCSSNGGCVHQMQPLDRADSRALFLKEVFSDTCTSCTPEFEGGLATILDKCEGWPLALLDIAQLLKGSRGTPTGFDCRDICDELGSHLDWHQTKDLERTRKVIVDSFSFNRKDDGCLKTCLLYASIHQKFLRTKWKSLLRRLSVEGKSSVTRTQFEELLGKGERSVVHGQIKELFNRCIIRRRSSRQNYKVKTYQIGHVLLDFMICKQAYRNFITLIHDGQRRPYGGKKDTAVRRLYLSGKTPKIGRVVMAESSKKDSLSSIRSLTIADHHGDELVDFDKYKMLRVLDVENCKKVNDTDLKKICKLVYLNYLNLRGTNVRTLPRKASKLHHLQILDMRETNVEAALPLEVLVLGQLVHLFGRFKLHPELSKVGTGHRKVKLLERDSKLKTFAGFVLDGCDGFQHIMSAMKTLKKVKVWSGPTQGNDLVECLVPSLQKRFTEDTALESLSIDFGNDSIDFLGCLQGPCALESIKLHGKLLGLPDFFFEDGFHVQEVQLLKTGLSCQDLSALQNLDSLLYLKLDEDSIIFTSGTFTFRRDGFKSLKGLCFQAPMLPKVEVMEGAMPSLESLQLFSQRIQGLDVSSMDRLQHLKEVTLHSLVDAETRHSWEDEAKKHRNRPTVIVA</sequence>
<dbReference type="GO" id="GO:0043531">
    <property type="term" value="F:ADP binding"/>
    <property type="evidence" value="ECO:0007669"/>
    <property type="project" value="InterPro"/>
</dbReference>
<dbReference type="SUPFAM" id="SSF52540">
    <property type="entry name" value="P-loop containing nucleoside triphosphate hydrolases"/>
    <property type="match status" value="1"/>
</dbReference>
<dbReference type="AlphaFoldDB" id="A0A3B6PTI1"/>